<dbReference type="Pfam" id="PF02463">
    <property type="entry name" value="SMC_N"/>
    <property type="match status" value="1"/>
</dbReference>
<name>A0AAD1XHM6_EUPCR</name>
<evidence type="ECO:0000313" key="14">
    <source>
        <dbReference type="EMBL" id="CAI2372855.1"/>
    </source>
</evidence>
<proteinExistence type="inferred from homology"/>
<evidence type="ECO:0000256" key="11">
    <source>
        <dbReference type="SAM" id="Coils"/>
    </source>
</evidence>
<comment type="subcellular location">
    <subcellularLocation>
        <location evidence="1">Nucleus</location>
    </subcellularLocation>
</comment>
<dbReference type="SUPFAM" id="SSF52540">
    <property type="entry name" value="P-loop containing nucleoside triphosphate hydrolases"/>
    <property type="match status" value="1"/>
</dbReference>
<feature type="coiled-coil region" evidence="11">
    <location>
        <begin position="260"/>
        <end position="496"/>
    </location>
</feature>
<keyword evidence="7 11" id="KW-0175">Coiled coil</keyword>
<sequence>MHITQIIIDGFKSYPEKIKIDKFDIQFNAITGANGSGKSNILDAICFVFGIQSLRLVRASNLKELIYKQGTAKVKDAKVTIIFDNTNKELSPPNYDDYDTIEVSREITSMEKSKYRINGKNQPAEKVKSLFLSVHLNVNNPHFLVMQGKITQVVKMKPKQILSLIEETSGTALFEKRKEECLRMLNRKELTLRTITERIEAEIEPMRFKINESRENTRIFEQNEKKIQEIDREINYEEYISLLTQMKNLREKSDADDIFFEEEQKNIEALKWEIKEIEQDIRKLQNDEEEENLEASGLQEVLLKYQQNLDKKEEDVRQKNLDIDSSNQKTLELQGKIEAESYLLEKYKNNKYTLKDKETALENEIQNRENQMSMIMQQLKEAEESGEGNTLEYKNQLEEKIEAITENIAKISKDISDHKNGRSKEKILQEIDQLKEKLKNCDITVEQNIKLHSKLAKEVQELRERSKESSMIKDDINEIMGKKSHLDEQKEKHKNEIYRNQDLNRIHSILELNYRVPQNFNRNDVYGRLVKLFTPREKKYCLPLEIIGAHQLLSIVVTDKIVSTRMLKEKCFNFFVSFIPLRQIYIRELNKRLIERIEQKYGSKVIHALKTISFSSDVYRAMHFVFGNYFICESSQIAQNLIKEDPTIQCITLEGDIYRASGQVSGGYTGRVSKNILLAQEYKKRFADINNINEQLNELQKKYEDNCRKLDTFKRLEGELNDKETEMKSLVLDSTQQKKSISNMIEIKKQDAKESEGQLQELKDEEAKLKEELRHLTENLKKVSKSGADVLSLLKADYEKSLHDLQGYKKRIEELKIQILQNDGLVTDTEKNVEKFQKMKDTLKLKLNELKEELIQAENILNLERESFDKAKFNVDKNYMKKCKNSEEQASKKKQKEELIEEINKRENSLQNFQDSKNSKENKILKFQKNIEDLLRANDWLKDKPVDLENPIDEDELAKKKEARNYYLKENSELRKKINKRVEVVADQLEEECSKLLENKEIVINDKKNLLSTLDKCISMKEETVMRTFEKVNKALDAIFSTLLPGTQAKLRPIDETSILNEGCSLSVAFNGVWKNSLSELSGGQRSLLALSFILAMMKYKPAPIYILDEIDAALDLENTQRIGEMIKKHFKNSQFIIVSLKEQMTFNAKVIFRVSNTDGKSQVKKIH</sequence>
<evidence type="ECO:0000256" key="6">
    <source>
        <dbReference type="ARBA" id="ARBA00022840"/>
    </source>
</evidence>
<dbReference type="Gene3D" id="1.20.1060.20">
    <property type="match status" value="1"/>
</dbReference>
<keyword evidence="15" id="KW-1185">Reference proteome</keyword>
<dbReference type="AlphaFoldDB" id="A0AAD1XHM6"/>
<dbReference type="Pfam" id="PF06470">
    <property type="entry name" value="SMC_hinge"/>
    <property type="match status" value="1"/>
</dbReference>
<dbReference type="GO" id="GO:0005634">
    <property type="term" value="C:nucleus"/>
    <property type="evidence" value="ECO:0007669"/>
    <property type="project" value="UniProtKB-SubCell"/>
</dbReference>
<evidence type="ECO:0000313" key="15">
    <source>
        <dbReference type="Proteomes" id="UP001295684"/>
    </source>
</evidence>
<feature type="coiled-coil region" evidence="11">
    <location>
        <begin position="979"/>
        <end position="1006"/>
    </location>
</feature>
<protein>
    <recommendedName>
        <fullName evidence="16">Structural maintenance of chromosomes protein</fullName>
    </recommendedName>
</protein>
<dbReference type="InterPro" id="IPR027417">
    <property type="entry name" value="P-loop_NTPase"/>
</dbReference>
<reference evidence="14" key="1">
    <citation type="submission" date="2023-07" db="EMBL/GenBank/DDBJ databases">
        <authorList>
            <consortium name="AG Swart"/>
            <person name="Singh M."/>
            <person name="Singh A."/>
            <person name="Seah K."/>
            <person name="Emmerich C."/>
        </authorList>
    </citation>
    <scope>NUCLEOTIDE SEQUENCE</scope>
    <source>
        <strain evidence="14">DP1</strain>
    </source>
</reference>
<dbReference type="InterPro" id="IPR027120">
    <property type="entry name" value="Smc2_ABC"/>
</dbReference>
<dbReference type="PANTHER" id="PTHR43977">
    <property type="entry name" value="STRUCTURAL MAINTENANCE OF CHROMOSOMES PROTEIN 3"/>
    <property type="match status" value="1"/>
</dbReference>
<keyword evidence="3" id="KW-0132">Cell division</keyword>
<accession>A0AAD1XHM6</accession>
<dbReference type="Gene3D" id="3.40.50.300">
    <property type="entry name" value="P-loop containing nucleotide triphosphate hydrolases"/>
    <property type="match status" value="2"/>
</dbReference>
<evidence type="ECO:0000256" key="2">
    <source>
        <dbReference type="ARBA" id="ARBA00005231"/>
    </source>
</evidence>
<dbReference type="Proteomes" id="UP001295684">
    <property type="component" value="Unassembled WGS sequence"/>
</dbReference>
<keyword evidence="8" id="KW-0226">DNA condensation</keyword>
<feature type="coiled-coil region" evidence="11">
    <location>
        <begin position="679"/>
        <end position="937"/>
    </location>
</feature>
<dbReference type="SUPFAM" id="SSF75553">
    <property type="entry name" value="Smc hinge domain"/>
    <property type="match status" value="1"/>
</dbReference>
<feature type="domain" description="SMC hinge" evidence="13">
    <location>
        <begin position="523"/>
        <end position="641"/>
    </location>
</feature>
<evidence type="ECO:0000256" key="10">
    <source>
        <dbReference type="ARBA" id="ARBA00023306"/>
    </source>
</evidence>
<feature type="domain" description="RecF/RecN/SMC N-terminal" evidence="12">
    <location>
        <begin position="3"/>
        <end position="1160"/>
    </location>
</feature>
<dbReference type="Gene3D" id="3.30.70.1620">
    <property type="match status" value="1"/>
</dbReference>
<evidence type="ECO:0000256" key="7">
    <source>
        <dbReference type="ARBA" id="ARBA00023054"/>
    </source>
</evidence>
<dbReference type="EMBL" id="CAMPGE010014166">
    <property type="protein sequence ID" value="CAI2372855.1"/>
    <property type="molecule type" value="Genomic_DNA"/>
</dbReference>
<keyword evidence="9" id="KW-0539">Nucleus</keyword>
<dbReference type="InterPro" id="IPR003395">
    <property type="entry name" value="RecF/RecN/SMC_N"/>
</dbReference>
<evidence type="ECO:0000256" key="4">
    <source>
        <dbReference type="ARBA" id="ARBA00022741"/>
    </source>
</evidence>
<dbReference type="InterPro" id="IPR024704">
    <property type="entry name" value="SMC"/>
</dbReference>
<evidence type="ECO:0000256" key="3">
    <source>
        <dbReference type="ARBA" id="ARBA00022618"/>
    </source>
</evidence>
<dbReference type="InterPro" id="IPR010935">
    <property type="entry name" value="SMC_hinge"/>
</dbReference>
<dbReference type="PIRSF" id="PIRSF005719">
    <property type="entry name" value="SMC"/>
    <property type="match status" value="1"/>
</dbReference>
<dbReference type="InterPro" id="IPR036277">
    <property type="entry name" value="SMC_hinge_sf"/>
</dbReference>
<evidence type="ECO:0000259" key="12">
    <source>
        <dbReference type="Pfam" id="PF02463"/>
    </source>
</evidence>
<dbReference type="GO" id="GO:0051301">
    <property type="term" value="P:cell division"/>
    <property type="evidence" value="ECO:0007669"/>
    <property type="project" value="UniProtKB-KW"/>
</dbReference>
<keyword evidence="5" id="KW-0498">Mitosis</keyword>
<organism evidence="14 15">
    <name type="scientific">Euplotes crassus</name>
    <dbReference type="NCBI Taxonomy" id="5936"/>
    <lineage>
        <taxon>Eukaryota</taxon>
        <taxon>Sar</taxon>
        <taxon>Alveolata</taxon>
        <taxon>Ciliophora</taxon>
        <taxon>Intramacronucleata</taxon>
        <taxon>Spirotrichea</taxon>
        <taxon>Hypotrichia</taxon>
        <taxon>Euplotida</taxon>
        <taxon>Euplotidae</taxon>
        <taxon>Moneuplotes</taxon>
    </lineage>
</organism>
<keyword evidence="4" id="KW-0547">Nucleotide-binding</keyword>
<evidence type="ECO:0000256" key="8">
    <source>
        <dbReference type="ARBA" id="ARBA00023067"/>
    </source>
</evidence>
<evidence type="ECO:0008006" key="16">
    <source>
        <dbReference type="Google" id="ProtNLM"/>
    </source>
</evidence>
<keyword evidence="6" id="KW-0067">ATP-binding</keyword>
<keyword evidence="10" id="KW-0131">Cell cycle</keyword>
<dbReference type="CDD" id="cd03273">
    <property type="entry name" value="ABC_SMC2_euk"/>
    <property type="match status" value="1"/>
</dbReference>
<gene>
    <name evidence="14" type="ORF">ECRASSUSDP1_LOCUS14189</name>
</gene>
<dbReference type="GO" id="GO:0005524">
    <property type="term" value="F:ATP binding"/>
    <property type="evidence" value="ECO:0007669"/>
    <property type="project" value="UniProtKB-KW"/>
</dbReference>
<dbReference type="GO" id="GO:0005694">
    <property type="term" value="C:chromosome"/>
    <property type="evidence" value="ECO:0007669"/>
    <property type="project" value="InterPro"/>
</dbReference>
<evidence type="ECO:0000256" key="1">
    <source>
        <dbReference type="ARBA" id="ARBA00004123"/>
    </source>
</evidence>
<dbReference type="GO" id="GO:0016887">
    <property type="term" value="F:ATP hydrolysis activity"/>
    <property type="evidence" value="ECO:0007669"/>
    <property type="project" value="InterPro"/>
</dbReference>
<comment type="caution">
    <text evidence="14">The sequence shown here is derived from an EMBL/GenBank/DDBJ whole genome shotgun (WGS) entry which is preliminary data.</text>
</comment>
<evidence type="ECO:0000259" key="13">
    <source>
        <dbReference type="Pfam" id="PF06470"/>
    </source>
</evidence>
<evidence type="ECO:0000256" key="5">
    <source>
        <dbReference type="ARBA" id="ARBA00022776"/>
    </source>
</evidence>
<comment type="similarity">
    <text evidence="2">Belongs to the SMC family. SMC2 subfamily.</text>
</comment>
<evidence type="ECO:0000256" key="9">
    <source>
        <dbReference type="ARBA" id="ARBA00023242"/>
    </source>
</evidence>
<dbReference type="GO" id="GO:0030261">
    <property type="term" value="P:chromosome condensation"/>
    <property type="evidence" value="ECO:0007669"/>
    <property type="project" value="UniProtKB-KW"/>
</dbReference>